<dbReference type="Proteomes" id="UP001596039">
    <property type="component" value="Unassembled WGS sequence"/>
</dbReference>
<dbReference type="InterPro" id="IPR032466">
    <property type="entry name" value="Metal_Hydrolase"/>
</dbReference>
<evidence type="ECO:0000313" key="3">
    <source>
        <dbReference type="EMBL" id="MFC5502495.1"/>
    </source>
</evidence>
<comment type="caution">
    <text evidence="3">The sequence shown here is derived from an EMBL/GenBank/DDBJ whole genome shotgun (WGS) entry which is preliminary data.</text>
</comment>
<feature type="domain" description="Amidohydrolase-related" evidence="2">
    <location>
        <begin position="12"/>
        <end position="273"/>
    </location>
</feature>
<dbReference type="EMBL" id="JBHSMG010000002">
    <property type="protein sequence ID" value="MFC5502495.1"/>
    <property type="molecule type" value="Genomic_DNA"/>
</dbReference>
<dbReference type="PANTHER" id="PTHR21240">
    <property type="entry name" value="2-AMINO-3-CARBOXYLMUCONATE-6-SEMIALDEHYDE DECARBOXYLASE"/>
    <property type="match status" value="1"/>
</dbReference>
<keyword evidence="1" id="KW-0456">Lyase</keyword>
<dbReference type="SUPFAM" id="SSF51556">
    <property type="entry name" value="Metallo-dependent hydrolases"/>
    <property type="match status" value="1"/>
</dbReference>
<dbReference type="RefSeq" id="WP_386740187.1">
    <property type="nucleotide sequence ID" value="NZ_JBHSMG010000002.1"/>
</dbReference>
<proteinExistence type="predicted"/>
<sequence length="294" mass="33292">MPERRHVTRVFDTHHHVGELALGIEEVTGEAAVTRKADEHRAMLDDFGITAVAVIPGFQYERTRGIDDTRRINTDIASYRDADRTRFPVALGILEPLYDLKANEEELERLVSELQIDGIAWHTRYQAVAVSDRRMHQLVERVADRGLPCYVHMFYESGLESPWMLIDLARAHPEATIVALDAFSGATNVRWMDDIAERCPNVLFDTAIAFPLLRPIDSFVEKFGSERLLFGTDSYAKPLLYNYPSSLNELLYSPMPQQDLEAILGGNFLRLFPQAVERIEAASTERGDADAVTR</sequence>
<evidence type="ECO:0000259" key="2">
    <source>
        <dbReference type="Pfam" id="PF04909"/>
    </source>
</evidence>
<dbReference type="Gene3D" id="3.20.20.140">
    <property type="entry name" value="Metal-dependent hydrolases"/>
    <property type="match status" value="1"/>
</dbReference>
<evidence type="ECO:0000313" key="4">
    <source>
        <dbReference type="Proteomes" id="UP001596039"/>
    </source>
</evidence>
<keyword evidence="4" id="KW-1185">Reference proteome</keyword>
<dbReference type="InterPro" id="IPR032465">
    <property type="entry name" value="ACMSD"/>
</dbReference>
<gene>
    <name evidence="3" type="ORF">ACFPJ4_09620</name>
</gene>
<evidence type="ECO:0000256" key="1">
    <source>
        <dbReference type="ARBA" id="ARBA00023239"/>
    </source>
</evidence>
<name>A0ABW0NR11_9MICO</name>
<dbReference type="Pfam" id="PF04909">
    <property type="entry name" value="Amidohydro_2"/>
    <property type="match status" value="1"/>
</dbReference>
<dbReference type="InterPro" id="IPR006680">
    <property type="entry name" value="Amidohydro-rel"/>
</dbReference>
<protein>
    <submittedName>
        <fullName evidence="3">Amidohydrolase family protein</fullName>
    </submittedName>
</protein>
<accession>A0ABW0NR11</accession>
<dbReference type="PANTHER" id="PTHR21240:SF28">
    <property type="entry name" value="ISO-OROTATE DECARBOXYLASE (EUROFUNG)"/>
    <property type="match status" value="1"/>
</dbReference>
<organism evidence="3 4">
    <name type="scientific">Lysinimonas soli</name>
    <dbReference type="NCBI Taxonomy" id="1074233"/>
    <lineage>
        <taxon>Bacteria</taxon>
        <taxon>Bacillati</taxon>
        <taxon>Actinomycetota</taxon>
        <taxon>Actinomycetes</taxon>
        <taxon>Micrococcales</taxon>
        <taxon>Microbacteriaceae</taxon>
        <taxon>Lysinimonas</taxon>
    </lineage>
</organism>
<reference evidence="4" key="1">
    <citation type="journal article" date="2019" name="Int. J. Syst. Evol. Microbiol.">
        <title>The Global Catalogue of Microorganisms (GCM) 10K type strain sequencing project: providing services to taxonomists for standard genome sequencing and annotation.</title>
        <authorList>
            <consortium name="The Broad Institute Genomics Platform"/>
            <consortium name="The Broad Institute Genome Sequencing Center for Infectious Disease"/>
            <person name="Wu L."/>
            <person name="Ma J."/>
        </authorList>
    </citation>
    <scope>NUCLEOTIDE SEQUENCE [LARGE SCALE GENOMIC DNA]</scope>
    <source>
        <strain evidence="4">CGMCC 4.6997</strain>
    </source>
</reference>